<dbReference type="Pfam" id="PF12833">
    <property type="entry name" value="HTH_18"/>
    <property type="match status" value="1"/>
</dbReference>
<dbReference type="GO" id="GO:0003700">
    <property type="term" value="F:DNA-binding transcription factor activity"/>
    <property type="evidence" value="ECO:0007669"/>
    <property type="project" value="InterPro"/>
</dbReference>
<evidence type="ECO:0000259" key="7">
    <source>
        <dbReference type="PROSITE" id="PS50110"/>
    </source>
</evidence>
<dbReference type="Gene3D" id="3.40.50.2300">
    <property type="match status" value="1"/>
</dbReference>
<evidence type="ECO:0000313" key="8">
    <source>
        <dbReference type="EMBL" id="TBL80706.1"/>
    </source>
</evidence>
<keyword evidence="9" id="KW-1185">Reference proteome</keyword>
<name>A0A4Q9DWD2_9BACL</name>
<sequence length="536" mass="61178">MRVYSCLIVDDEDLILQRLEQFFAGPGMNRGSFRLAGKAYSGHEGIAMALELKPDIVITDIVMPGMNGLEMIEQLRNRLPHANFIILSAYSDFHYAKRAIQNNVSDYLIKVPLNEDDLRDCLDKAAKRLSETEQKESEVRELNISMLENQHRIRKQFFTDLLQGAHGPQRAAEFAAKFKLNLQVESYCCFVVEMNDYPSFRTEYGLSDQNVLKYGLSNILEETIAAAGAGFASELEGNRFVGFVSWPSRHSALEWERQCQELGRQVVSHVKQYLKRSVSVGFSGRSHGWSELVNSYRQAKASCDDSFYWGAGLVITPSQSIQYHAEDEPHVKTMLGRMLQQIEPGITEQELVELISAFQSHASELKMQREAMTKLLRECLETAKGKMRAWQSASTSELNAALEYLPFREQLSLIKEHLLACMKSNTSQLREEIVKAKLYIERNMAKKLSLQQVADAVNLTPAYFSSLFKKEMNQGLVEYVNQRKIERSLELLQQKDYTNQELCDALGIANEAYFCTLFKQITGCSPKQYRRKVLQC</sequence>
<evidence type="ECO:0000259" key="6">
    <source>
        <dbReference type="PROSITE" id="PS01124"/>
    </source>
</evidence>
<dbReference type="AlphaFoldDB" id="A0A4Q9DWD2"/>
<dbReference type="InterPro" id="IPR041522">
    <property type="entry name" value="CdaR_GGDEF"/>
</dbReference>
<feature type="coiled-coil region" evidence="5">
    <location>
        <begin position="115"/>
        <end position="142"/>
    </location>
</feature>
<reference evidence="8 9" key="1">
    <citation type="submission" date="2019-02" db="EMBL/GenBank/DDBJ databases">
        <title>Paenibacillus sp. nov., isolated from surface-sterilized tissue of Thalictrum simplex L.</title>
        <authorList>
            <person name="Tuo L."/>
        </authorList>
    </citation>
    <scope>NUCLEOTIDE SEQUENCE [LARGE SCALE GENOMIC DNA]</scope>
    <source>
        <strain evidence="8 9">N2SHLJ1</strain>
    </source>
</reference>
<dbReference type="InterPro" id="IPR009057">
    <property type="entry name" value="Homeodomain-like_sf"/>
</dbReference>
<evidence type="ECO:0000256" key="1">
    <source>
        <dbReference type="ARBA" id="ARBA00023015"/>
    </source>
</evidence>
<keyword evidence="1" id="KW-0805">Transcription regulation</keyword>
<organism evidence="8 9">
    <name type="scientific">Paenibacillus thalictri</name>
    <dbReference type="NCBI Taxonomy" id="2527873"/>
    <lineage>
        <taxon>Bacteria</taxon>
        <taxon>Bacillati</taxon>
        <taxon>Bacillota</taxon>
        <taxon>Bacilli</taxon>
        <taxon>Bacillales</taxon>
        <taxon>Paenibacillaceae</taxon>
        <taxon>Paenibacillus</taxon>
    </lineage>
</organism>
<keyword evidence="3" id="KW-0804">Transcription</keyword>
<gene>
    <name evidence="8" type="ORF">EYB31_05620</name>
</gene>
<dbReference type="EMBL" id="SIRE01000004">
    <property type="protein sequence ID" value="TBL80706.1"/>
    <property type="molecule type" value="Genomic_DNA"/>
</dbReference>
<dbReference type="InterPro" id="IPR011006">
    <property type="entry name" value="CheY-like_superfamily"/>
</dbReference>
<dbReference type="Pfam" id="PF00072">
    <property type="entry name" value="Response_reg"/>
    <property type="match status" value="1"/>
</dbReference>
<evidence type="ECO:0000256" key="2">
    <source>
        <dbReference type="ARBA" id="ARBA00023125"/>
    </source>
</evidence>
<evidence type="ECO:0000256" key="5">
    <source>
        <dbReference type="SAM" id="Coils"/>
    </source>
</evidence>
<dbReference type="GO" id="GO:0043565">
    <property type="term" value="F:sequence-specific DNA binding"/>
    <property type="evidence" value="ECO:0007669"/>
    <property type="project" value="InterPro"/>
</dbReference>
<feature type="modified residue" description="4-aspartylphosphate" evidence="4">
    <location>
        <position position="60"/>
    </location>
</feature>
<evidence type="ECO:0000313" key="9">
    <source>
        <dbReference type="Proteomes" id="UP000293142"/>
    </source>
</evidence>
<protein>
    <submittedName>
        <fullName evidence="8">Response regulator</fullName>
    </submittedName>
</protein>
<feature type="domain" description="Response regulatory" evidence="7">
    <location>
        <begin position="5"/>
        <end position="126"/>
    </location>
</feature>
<dbReference type="Gene3D" id="1.10.10.60">
    <property type="entry name" value="Homeodomain-like"/>
    <property type="match status" value="2"/>
</dbReference>
<dbReference type="SMART" id="SM00342">
    <property type="entry name" value="HTH_ARAC"/>
    <property type="match status" value="1"/>
</dbReference>
<comment type="caution">
    <text evidence="8">The sequence shown here is derived from an EMBL/GenBank/DDBJ whole genome shotgun (WGS) entry which is preliminary data.</text>
</comment>
<evidence type="ECO:0000256" key="4">
    <source>
        <dbReference type="PROSITE-ProRule" id="PRU00169"/>
    </source>
</evidence>
<dbReference type="GO" id="GO:0000160">
    <property type="term" value="P:phosphorelay signal transduction system"/>
    <property type="evidence" value="ECO:0007669"/>
    <property type="project" value="InterPro"/>
</dbReference>
<dbReference type="Pfam" id="PF17853">
    <property type="entry name" value="GGDEF_2"/>
    <property type="match status" value="1"/>
</dbReference>
<feature type="domain" description="HTH araC/xylS-type" evidence="6">
    <location>
        <begin position="434"/>
        <end position="532"/>
    </location>
</feature>
<dbReference type="InterPro" id="IPR001789">
    <property type="entry name" value="Sig_transdc_resp-reg_receiver"/>
</dbReference>
<dbReference type="PANTHER" id="PTHR43280:SF2">
    <property type="entry name" value="HTH-TYPE TRANSCRIPTIONAL REGULATOR EXSA"/>
    <property type="match status" value="1"/>
</dbReference>
<keyword evidence="4" id="KW-0597">Phosphoprotein</keyword>
<keyword evidence="5" id="KW-0175">Coiled coil</keyword>
<dbReference type="SUPFAM" id="SSF52172">
    <property type="entry name" value="CheY-like"/>
    <property type="match status" value="1"/>
</dbReference>
<dbReference type="InterPro" id="IPR018060">
    <property type="entry name" value="HTH_AraC"/>
</dbReference>
<proteinExistence type="predicted"/>
<accession>A0A4Q9DWD2</accession>
<dbReference type="Proteomes" id="UP000293142">
    <property type="component" value="Unassembled WGS sequence"/>
</dbReference>
<dbReference type="CDD" id="cd17536">
    <property type="entry name" value="REC_YesN-like"/>
    <property type="match status" value="1"/>
</dbReference>
<dbReference type="SUPFAM" id="SSF46689">
    <property type="entry name" value="Homeodomain-like"/>
    <property type="match status" value="2"/>
</dbReference>
<evidence type="ECO:0000256" key="3">
    <source>
        <dbReference type="ARBA" id="ARBA00023163"/>
    </source>
</evidence>
<dbReference type="PROSITE" id="PS50110">
    <property type="entry name" value="RESPONSE_REGULATORY"/>
    <property type="match status" value="1"/>
</dbReference>
<dbReference type="OrthoDB" id="2493323at2"/>
<keyword evidence="2" id="KW-0238">DNA-binding</keyword>
<dbReference type="SMART" id="SM00448">
    <property type="entry name" value="REC"/>
    <property type="match status" value="1"/>
</dbReference>
<dbReference type="PANTHER" id="PTHR43280">
    <property type="entry name" value="ARAC-FAMILY TRANSCRIPTIONAL REGULATOR"/>
    <property type="match status" value="1"/>
</dbReference>
<dbReference type="PROSITE" id="PS01124">
    <property type="entry name" value="HTH_ARAC_FAMILY_2"/>
    <property type="match status" value="1"/>
</dbReference>